<name>A0A183PI77_9TREM</name>
<reference evidence="1 2" key="1">
    <citation type="submission" date="2018-11" db="EMBL/GenBank/DDBJ databases">
        <authorList>
            <consortium name="Pathogen Informatics"/>
        </authorList>
    </citation>
    <scope>NUCLEOTIDE SEQUENCE [LARGE SCALE GENOMIC DNA]</scope>
    <source>
        <strain>Denwood</strain>
        <strain evidence="2">Zambia</strain>
    </source>
</reference>
<protein>
    <submittedName>
        <fullName evidence="1">Uncharacterized protein</fullName>
    </submittedName>
</protein>
<evidence type="ECO:0000313" key="2">
    <source>
        <dbReference type="Proteomes" id="UP000269396"/>
    </source>
</evidence>
<accession>A0A183PI77</accession>
<evidence type="ECO:0000313" key="1">
    <source>
        <dbReference type="EMBL" id="VDP64889.1"/>
    </source>
</evidence>
<dbReference type="EMBL" id="UZAL01034217">
    <property type="protein sequence ID" value="VDP64889.1"/>
    <property type="molecule type" value="Genomic_DNA"/>
</dbReference>
<dbReference type="Proteomes" id="UP000269396">
    <property type="component" value="Unassembled WGS sequence"/>
</dbReference>
<dbReference type="AlphaFoldDB" id="A0A183PI77"/>
<organism evidence="1 2">
    <name type="scientific">Schistosoma mattheei</name>
    <dbReference type="NCBI Taxonomy" id="31246"/>
    <lineage>
        <taxon>Eukaryota</taxon>
        <taxon>Metazoa</taxon>
        <taxon>Spiralia</taxon>
        <taxon>Lophotrochozoa</taxon>
        <taxon>Platyhelminthes</taxon>
        <taxon>Trematoda</taxon>
        <taxon>Digenea</taxon>
        <taxon>Strigeidida</taxon>
        <taxon>Schistosomatoidea</taxon>
        <taxon>Schistosomatidae</taxon>
        <taxon>Schistosoma</taxon>
    </lineage>
</organism>
<proteinExistence type="predicted"/>
<gene>
    <name evidence="1" type="ORF">SMTD_LOCUS14063</name>
</gene>
<sequence length="83" mass="9061">MVVGGSQQETLDPSFVLLGTRQQDVPLILKELVLPDGFDPVPSCFKVRDVTTGISGPRLTSCRTETDHHPLSINCDQLNLVTN</sequence>
<keyword evidence="2" id="KW-1185">Reference proteome</keyword>